<dbReference type="InterPro" id="IPR016197">
    <property type="entry name" value="Chromo-like_dom_sf"/>
</dbReference>
<evidence type="ECO:0000259" key="1">
    <source>
        <dbReference type="PROSITE" id="PS50013"/>
    </source>
</evidence>
<dbReference type="AlphaFoldDB" id="V2W9U7"/>
<feature type="domain" description="Chromo" evidence="1">
    <location>
        <begin position="107"/>
        <end position="153"/>
    </location>
</feature>
<dbReference type="PROSITE" id="PS50013">
    <property type="entry name" value="CHROMO_2"/>
    <property type="match status" value="1"/>
</dbReference>
<dbReference type="OrthoDB" id="2447764at2759"/>
<dbReference type="EMBL" id="AWSO01001507">
    <property type="protein sequence ID" value="ESK83578.1"/>
    <property type="molecule type" value="Genomic_DNA"/>
</dbReference>
<sequence>MIEVARRRVIEQGKKKRDTFTKGQKVWLEGKNLDFRYPTKKLSPKREGPFEIKEVMGPVTYKLKLPRQWRIHPIFHIGLLSPYKETDEHGINFLEPPPDIIEGHEEFEIQAIIGHKPRKDLKKFLVSWKGYDSSHNEWKKKAELEHAMELYLENMSSTNDQNILLVASPSHIILPHRLNEDNICTYAPIPIHAIPISTFDNPSLLT</sequence>
<dbReference type="SUPFAM" id="SSF54160">
    <property type="entry name" value="Chromo domain-like"/>
    <property type="match status" value="1"/>
</dbReference>
<dbReference type="InterPro" id="IPR056924">
    <property type="entry name" value="SH3_Tf2-1"/>
</dbReference>
<dbReference type="InterPro" id="IPR023780">
    <property type="entry name" value="Chromo_domain"/>
</dbReference>
<organism evidence="2 3">
    <name type="scientific">Moniliophthora roreri (strain MCA 2997)</name>
    <name type="common">Cocoa frosty pod rot fungus</name>
    <name type="synonym">Crinipellis roreri</name>
    <dbReference type="NCBI Taxonomy" id="1381753"/>
    <lineage>
        <taxon>Eukaryota</taxon>
        <taxon>Fungi</taxon>
        <taxon>Dikarya</taxon>
        <taxon>Basidiomycota</taxon>
        <taxon>Agaricomycotina</taxon>
        <taxon>Agaricomycetes</taxon>
        <taxon>Agaricomycetidae</taxon>
        <taxon>Agaricales</taxon>
        <taxon>Marasmiineae</taxon>
        <taxon>Marasmiaceae</taxon>
        <taxon>Moniliophthora</taxon>
    </lineage>
</organism>
<dbReference type="Proteomes" id="UP000017559">
    <property type="component" value="Unassembled WGS sequence"/>
</dbReference>
<dbReference type="KEGG" id="mrr:Moror_12068"/>
<dbReference type="InterPro" id="IPR000953">
    <property type="entry name" value="Chromo/chromo_shadow_dom"/>
</dbReference>
<dbReference type="Pfam" id="PF24626">
    <property type="entry name" value="SH3_Tf2-1"/>
    <property type="match status" value="1"/>
</dbReference>
<dbReference type="Gene3D" id="2.40.50.40">
    <property type="match status" value="1"/>
</dbReference>
<dbReference type="SMART" id="SM00298">
    <property type="entry name" value="CHROMO"/>
    <property type="match status" value="1"/>
</dbReference>
<keyword evidence="3" id="KW-1185">Reference proteome</keyword>
<comment type="caution">
    <text evidence="2">The sequence shown here is derived from an EMBL/GenBank/DDBJ whole genome shotgun (WGS) entry which is preliminary data.</text>
</comment>
<evidence type="ECO:0000313" key="2">
    <source>
        <dbReference type="EMBL" id="ESK83578.1"/>
    </source>
</evidence>
<evidence type="ECO:0000313" key="3">
    <source>
        <dbReference type="Proteomes" id="UP000017559"/>
    </source>
</evidence>
<name>V2W9U7_MONRO</name>
<protein>
    <recommendedName>
        <fullName evidence="1">Chromo domain-containing protein</fullName>
    </recommendedName>
</protein>
<reference evidence="2 3" key="1">
    <citation type="journal article" date="2014" name="BMC Genomics">
        <title>Genome and secretome analysis of the hemibiotrophic fungal pathogen, Moniliophthora roreri, which causes frosty pod rot disease of cacao: mechanisms of the biotrophic and necrotrophic phases.</title>
        <authorList>
            <person name="Meinhardt L.W."/>
            <person name="Costa G.G.L."/>
            <person name="Thomazella D.P.T."/>
            <person name="Teixeira P.J.P.L."/>
            <person name="Carazzolle M.F."/>
            <person name="Schuster S.C."/>
            <person name="Carlson J.E."/>
            <person name="Guiltinan M.J."/>
            <person name="Mieczkowski P."/>
            <person name="Farmer A."/>
            <person name="Ramaraj T."/>
            <person name="Crozier J."/>
            <person name="Davis R.E."/>
            <person name="Shao J."/>
            <person name="Melnick R.L."/>
            <person name="Pereira G.A.G."/>
            <person name="Bailey B.A."/>
        </authorList>
    </citation>
    <scope>NUCLEOTIDE SEQUENCE [LARGE SCALE GENOMIC DNA]</scope>
    <source>
        <strain evidence="2 3">MCA 2997</strain>
    </source>
</reference>
<accession>V2W9U7</accession>
<dbReference type="GO" id="GO:0006338">
    <property type="term" value="P:chromatin remodeling"/>
    <property type="evidence" value="ECO:0007669"/>
    <property type="project" value="UniProtKB-ARBA"/>
</dbReference>
<dbReference type="Pfam" id="PF00385">
    <property type="entry name" value="Chromo"/>
    <property type="match status" value="1"/>
</dbReference>
<gene>
    <name evidence="2" type="ORF">Moror_12068</name>
</gene>
<dbReference type="HOGENOM" id="CLU_000384_6_4_1"/>
<proteinExistence type="predicted"/>